<comment type="similarity">
    <text evidence="2">Belongs to the vir family.</text>
</comment>
<evidence type="ECO:0000256" key="3">
    <source>
        <dbReference type="ARBA" id="ARBA00022664"/>
    </source>
</evidence>
<feature type="region of interest" description="Disordered" evidence="6">
    <location>
        <begin position="223"/>
        <end position="576"/>
    </location>
</feature>
<dbReference type="STRING" id="6526.A0A2C9LJ61"/>
<feature type="compositionally biased region" description="Basic and acidic residues" evidence="6">
    <location>
        <begin position="315"/>
        <end position="461"/>
    </location>
</feature>
<feature type="region of interest" description="Disordered" evidence="6">
    <location>
        <begin position="135"/>
        <end position="161"/>
    </location>
</feature>
<feature type="region of interest" description="Disordered" evidence="6">
    <location>
        <begin position="1599"/>
        <end position="1638"/>
    </location>
</feature>
<dbReference type="EnsemblMetazoa" id="BGLB031662-RA">
    <property type="protein sequence ID" value="BGLB031662-PA"/>
    <property type="gene ID" value="BGLB031662"/>
</dbReference>
<feature type="compositionally biased region" description="Acidic residues" evidence="6">
    <location>
        <begin position="554"/>
        <end position="575"/>
    </location>
</feature>
<dbReference type="Pfam" id="PF15912">
    <property type="entry name" value="VIR_N"/>
    <property type="match status" value="1"/>
</dbReference>
<feature type="compositionally biased region" description="Acidic residues" evidence="6">
    <location>
        <begin position="514"/>
        <end position="532"/>
    </location>
</feature>
<keyword evidence="3" id="KW-0507">mRNA processing</keyword>
<feature type="compositionally biased region" description="Basic and acidic residues" evidence="6">
    <location>
        <begin position="1750"/>
        <end position="1760"/>
    </location>
</feature>
<comment type="subcellular location">
    <subcellularLocation>
        <location evidence="1">Nucleus</location>
    </subcellularLocation>
</comment>
<dbReference type="GO" id="GO:0036396">
    <property type="term" value="C:RNA N6-methyladenosine methyltransferase complex"/>
    <property type="evidence" value="ECO:0007669"/>
    <property type="project" value="TreeGrafter"/>
</dbReference>
<organism evidence="8 9">
    <name type="scientific">Biomphalaria glabrata</name>
    <name type="common">Bloodfluke planorb</name>
    <name type="synonym">Freshwater snail</name>
    <dbReference type="NCBI Taxonomy" id="6526"/>
    <lineage>
        <taxon>Eukaryota</taxon>
        <taxon>Metazoa</taxon>
        <taxon>Spiralia</taxon>
        <taxon>Lophotrochozoa</taxon>
        <taxon>Mollusca</taxon>
        <taxon>Gastropoda</taxon>
        <taxon>Heterobranchia</taxon>
        <taxon>Euthyneura</taxon>
        <taxon>Panpulmonata</taxon>
        <taxon>Hygrophila</taxon>
        <taxon>Lymnaeoidea</taxon>
        <taxon>Planorbidae</taxon>
        <taxon>Biomphalaria</taxon>
    </lineage>
</organism>
<feature type="compositionally biased region" description="Basic and acidic residues" evidence="6">
    <location>
        <begin position="266"/>
        <end position="308"/>
    </location>
</feature>
<feature type="compositionally biased region" description="Basic residues" evidence="6">
    <location>
        <begin position="470"/>
        <end position="482"/>
    </location>
</feature>
<dbReference type="InterPro" id="IPR026736">
    <property type="entry name" value="Virilizer"/>
</dbReference>
<dbReference type="KEGG" id="bgt:106077917"/>
<reference evidence="8" key="1">
    <citation type="submission" date="2020-05" db="UniProtKB">
        <authorList>
            <consortium name="EnsemblMetazoa"/>
        </authorList>
    </citation>
    <scope>IDENTIFICATION</scope>
    <source>
        <strain evidence="8">BB02</strain>
    </source>
</reference>
<feature type="compositionally biased region" description="Basic and acidic residues" evidence="6">
    <location>
        <begin position="1713"/>
        <end position="1732"/>
    </location>
</feature>
<feature type="compositionally biased region" description="Basic and acidic residues" evidence="6">
    <location>
        <begin position="223"/>
        <end position="256"/>
    </location>
</feature>
<dbReference type="GO" id="GO:0003723">
    <property type="term" value="F:RNA binding"/>
    <property type="evidence" value="ECO:0007669"/>
    <property type="project" value="TreeGrafter"/>
</dbReference>
<dbReference type="GO" id="GO:0008380">
    <property type="term" value="P:RNA splicing"/>
    <property type="evidence" value="ECO:0007669"/>
    <property type="project" value="UniProtKB-KW"/>
</dbReference>
<evidence type="ECO:0000313" key="8">
    <source>
        <dbReference type="EnsemblMetazoa" id="BGLB031662-PA"/>
    </source>
</evidence>
<feature type="compositionally biased region" description="Pro residues" evidence="6">
    <location>
        <begin position="137"/>
        <end position="151"/>
    </location>
</feature>
<proteinExistence type="inferred from homology"/>
<dbReference type="GO" id="GO:0005634">
    <property type="term" value="C:nucleus"/>
    <property type="evidence" value="ECO:0007669"/>
    <property type="project" value="UniProtKB-SubCell"/>
</dbReference>
<feature type="compositionally biased region" description="Low complexity" evidence="6">
    <location>
        <begin position="1686"/>
        <end position="1698"/>
    </location>
</feature>
<evidence type="ECO:0000313" key="9">
    <source>
        <dbReference type="Proteomes" id="UP000076420"/>
    </source>
</evidence>
<accession>A0A2C9LJ61</accession>
<feature type="compositionally biased region" description="Basic and acidic residues" evidence="6">
    <location>
        <begin position="1599"/>
        <end position="1610"/>
    </location>
</feature>
<dbReference type="PANTHER" id="PTHR23185:SF0">
    <property type="entry name" value="PROTEIN VIRILIZER HOMOLOG"/>
    <property type="match status" value="1"/>
</dbReference>
<feature type="domain" description="Virilizer N-terminal" evidence="7">
    <location>
        <begin position="8"/>
        <end position="303"/>
    </location>
</feature>
<sequence length="1860" mass="212666">MAAATGKEMKLLFFDTLHHGNSKEELNLDLIQFSKPVVVHELRVVPLKTYVELNIGKGLRLGGTLPAEFKLDVFVNNLEKPKSSTFEKLGQLDYKENINILLKPDREVATDGLILKGWYRTVTLAVYGWETVVKPPQDSPPPPPPPLPGHQPPQSKAKIPGLDISDEETTKPVVQQQHKLDFLNEQVQKRQQLTAASSGRDLHKPSSIEDSFDVLRKLSPRRDISRDTDRSTIRDQDRGLSRDLDRGSSRDKDRDYTFPPEPNEPYELREKTERDRSRSRERDRDSRHTSRDDERPHSREDREREHRRERIGRHGSRELEGRDSKDHSRERSREPRDSKDNRDSSERERVREERHRDRSERDSGRDLEDKEREIKLIETRERESEQKEKEMKEKEREKDLLREKEQREKDMKEREQKEKEKEKEAEKDRERQAKERELECEREKERFAEREVRSKEHDRPVSKQPSSLRSRSRSGSRTRKRSISPSKPRSSRNRKRSRSRSKEPIKPPEPPLSGDEDNDEDEEAPEDEEMEGQDLFNAGSERSGLRRYKGPSSDGEDREVEKDYEDISSEDEMAAIEDPTMMQVLDLYELEEEPWGGFHTLNPVEFYVTPLMELKSPALSKFEIQMLRYASHDDGAIERPQEAIELLNIIYTFTQEEHTDKWVVAIEELPDLLEKGLSYLMIHENKNDFLDTLVSWAIKGCDSDIAMSQLDAAFKVRHLKAGIRLAGCLSVLNEQIALTLLQRGIQLKLVSLIESEYIVFSIKHLALRSLSKTTHFAVGTQWFLGVHPDYTKGDNEETGYQRLVRNLLLEKIVKLTMSMTALLRKIHFYETLTNLYNTVERIVSSCPIPDESSNEEDEQPQLKDEDTNKILADLEEATQIFTDPHFYIGQQHNAVPYTLLVDTNTKSSESLETIYNIADSCGLLESLFALLSCPASAANPSVYLSVHTILQRFMSTQDGLLYLCSHPDVINGIIRCLLQMVEEPEESGDDIPSRQLGLELVYHLQVIQYIDQLYHCQNKVNKLVDDPEVIVILHGLYTMTYSAANRDPLLGRNILSKVFSFDKNIEVLLPYLERTGDEDFDMLMKRSVCANCSIQLLLIVIKTSSDVNLLSNYAHRLLALCENGGSTKLSQLQEWLAPAKKVTSFDLDGLPSIISQLKQYTDDVKKVPPGLITIVRMIYFLISSAAADASVDNLAKKLSESQLKVWQQGIPYTTDQWLTYFSLIKPTLSLVHATLCQLIQAFRVEAKEALKIDTEMNGAGDKDPLIINSFKDLTSIPVLLELHTVMCSVPTSSLYNNDLAKIQKDIVDTLLAFTQEELQETQTDDVIDNLIFVGRILLDILMVSLKPKKPTQPTEGEEEPTAVRSVSIHTAKTLNLLAYLLSHPGIKAALLQLIGTSINNDTKYSEFLAIMLQLLNQTAETAAEIQTQEGIVVCNIFTLHFELLRVMTTIDQAEDMAVTRTKVISREELRQFLLWNPSVRHPLEELEELSREEETLESILESITALTSILRCPPEVPQEGDTNVEPFQLPTPASLTDLFNQRAVYTILDSEDERLSPSYWLANPASDEPDAEPEVLRCDLQAICEHHLPDFNLEEELKKEASTAEEDMVRPKRPKDRRKSHEIISINRGGKTGKKPFVAPMRGRGIMNHSLMLGSRSNDLFRTRAPNTSRPPSMHVDDFVKMENSQQQQEQQQQHQQPPLRPPMTPPLLPGNRDNREKVDELPRGRGFERGRGFGLPPRGRFYTPPAPYSRREAMLHEAHPPPPPPQHPSPHRGNMNSGILPLERPRTNFMAPRQFPRGSERQGPPSDRHGNRNGRFSPGRGGRGNQWGRGRDVGETGRFAGGGFRGRRDGGRHVRSFTK</sequence>
<dbReference type="InterPro" id="IPR031801">
    <property type="entry name" value="VIR_N"/>
</dbReference>
<dbReference type="GO" id="GO:0006397">
    <property type="term" value="P:mRNA processing"/>
    <property type="evidence" value="ECO:0007669"/>
    <property type="project" value="UniProtKB-KW"/>
</dbReference>
<evidence type="ECO:0000256" key="6">
    <source>
        <dbReference type="SAM" id="MobiDB-lite"/>
    </source>
</evidence>
<feature type="region of interest" description="Disordered" evidence="6">
    <location>
        <begin position="1682"/>
        <end position="1860"/>
    </location>
</feature>
<name>A0A2C9LJ61_BIOGL</name>
<gene>
    <name evidence="8" type="primary">106077917</name>
</gene>
<dbReference type="VEuPathDB" id="VectorBase:BGLB031662"/>
<evidence type="ECO:0000256" key="1">
    <source>
        <dbReference type="ARBA" id="ARBA00004123"/>
    </source>
</evidence>
<keyword evidence="5" id="KW-0539">Nucleus</keyword>
<keyword evidence="4" id="KW-0508">mRNA splicing</keyword>
<dbReference type="PANTHER" id="PTHR23185">
    <property type="entry name" value="PROTEIN VIRILIZER HOMOLOG"/>
    <property type="match status" value="1"/>
</dbReference>
<protein>
    <recommendedName>
        <fullName evidence="7">Virilizer N-terminal domain-containing protein</fullName>
    </recommendedName>
</protein>
<feature type="compositionally biased region" description="Basic residues" evidence="6">
    <location>
        <begin position="489"/>
        <end position="499"/>
    </location>
</feature>
<evidence type="ECO:0000256" key="5">
    <source>
        <dbReference type="ARBA" id="ARBA00023242"/>
    </source>
</evidence>
<dbReference type="Proteomes" id="UP000076420">
    <property type="component" value="Unassembled WGS sequence"/>
</dbReference>
<dbReference type="OrthoDB" id="2011702at2759"/>
<feature type="compositionally biased region" description="Pro residues" evidence="6">
    <location>
        <begin position="1699"/>
        <end position="1709"/>
    </location>
</feature>
<evidence type="ECO:0000256" key="4">
    <source>
        <dbReference type="ARBA" id="ARBA00023187"/>
    </source>
</evidence>
<dbReference type="VEuPathDB" id="VectorBase:BGLAX_037254"/>
<feature type="compositionally biased region" description="Basic residues" evidence="6">
    <location>
        <begin position="1611"/>
        <end position="1620"/>
    </location>
</feature>
<evidence type="ECO:0000256" key="2">
    <source>
        <dbReference type="ARBA" id="ARBA00008371"/>
    </source>
</evidence>
<evidence type="ECO:0000259" key="7">
    <source>
        <dbReference type="Pfam" id="PF15912"/>
    </source>
</evidence>